<sequence length="249" mass="27869">MLINGVVINQAVLSKFLQRVPEETAESVNKLLNPDDQQNVPAAVGLLESIVSLRNLDPATFTDPADHITFRALLILSELWDAFLGAFLNEADSLSEQLASLSKFAHLAYALYIHHGSAFMPNPLFSDSQALVKAAFVCVVRQQDLDPLALFFLFLLGSDRLEQLFAEVRTQCHDRNCDIKQLCSRLGIAVDMLMTLNRYPSWDRGHRRRSFLRNGGVDHVNPLRFKGDLVAGHVNLQRSWDEGRAGAEK</sequence>
<keyword evidence="2" id="KW-1185">Reference proteome</keyword>
<dbReference type="AlphaFoldDB" id="K5WML8"/>
<gene>
    <name evidence="1" type="ORF">PHACADRAFT_132972</name>
</gene>
<feature type="non-terminal residue" evidence="1">
    <location>
        <position position="249"/>
    </location>
</feature>
<dbReference type="InParanoid" id="K5WML8"/>
<protein>
    <submittedName>
        <fullName evidence="1">Uncharacterized protein</fullName>
    </submittedName>
</protein>
<dbReference type="EMBL" id="JH930468">
    <property type="protein sequence ID" value="EKM60429.1"/>
    <property type="molecule type" value="Genomic_DNA"/>
</dbReference>
<dbReference type="STRING" id="650164.K5WML8"/>
<evidence type="ECO:0000313" key="2">
    <source>
        <dbReference type="Proteomes" id="UP000008370"/>
    </source>
</evidence>
<dbReference type="GeneID" id="18908249"/>
<name>K5WML8_PHACS</name>
<accession>K5WML8</accession>
<dbReference type="OrthoDB" id="2691851at2759"/>
<organism evidence="1 2">
    <name type="scientific">Phanerochaete carnosa (strain HHB-10118-sp)</name>
    <name type="common">White-rot fungus</name>
    <name type="synonym">Peniophora carnosa</name>
    <dbReference type="NCBI Taxonomy" id="650164"/>
    <lineage>
        <taxon>Eukaryota</taxon>
        <taxon>Fungi</taxon>
        <taxon>Dikarya</taxon>
        <taxon>Basidiomycota</taxon>
        <taxon>Agaricomycotina</taxon>
        <taxon>Agaricomycetes</taxon>
        <taxon>Polyporales</taxon>
        <taxon>Phanerochaetaceae</taxon>
        <taxon>Phanerochaete</taxon>
    </lineage>
</organism>
<reference evidence="1 2" key="1">
    <citation type="journal article" date="2012" name="BMC Genomics">
        <title>Comparative genomics of the white-rot fungi, Phanerochaete carnosa and P. chrysosporium, to elucidate the genetic basis of the distinct wood types they colonize.</title>
        <authorList>
            <person name="Suzuki H."/>
            <person name="MacDonald J."/>
            <person name="Syed K."/>
            <person name="Salamov A."/>
            <person name="Hori C."/>
            <person name="Aerts A."/>
            <person name="Henrissat B."/>
            <person name="Wiebenga A."/>
            <person name="vanKuyk P.A."/>
            <person name="Barry K."/>
            <person name="Lindquist E."/>
            <person name="LaButti K."/>
            <person name="Lapidus A."/>
            <person name="Lucas S."/>
            <person name="Coutinho P."/>
            <person name="Gong Y."/>
            <person name="Samejima M."/>
            <person name="Mahadevan R."/>
            <person name="Abou-Zaid M."/>
            <person name="de Vries R.P."/>
            <person name="Igarashi K."/>
            <person name="Yadav J.S."/>
            <person name="Grigoriev I.V."/>
            <person name="Master E.R."/>
        </authorList>
    </citation>
    <scope>NUCLEOTIDE SEQUENCE [LARGE SCALE GENOMIC DNA]</scope>
    <source>
        <strain evidence="1 2">HHB-10118-sp</strain>
    </source>
</reference>
<evidence type="ECO:0000313" key="1">
    <source>
        <dbReference type="EMBL" id="EKM60429.1"/>
    </source>
</evidence>
<dbReference type="Proteomes" id="UP000008370">
    <property type="component" value="Unassembled WGS sequence"/>
</dbReference>
<proteinExistence type="predicted"/>
<dbReference type="HOGENOM" id="CLU_091937_0_0_1"/>
<dbReference type="RefSeq" id="XP_007389888.1">
    <property type="nucleotide sequence ID" value="XM_007389826.1"/>
</dbReference>
<dbReference type="KEGG" id="pco:PHACADRAFT_132972"/>